<feature type="compositionally biased region" description="Acidic residues" evidence="14">
    <location>
        <begin position="534"/>
        <end position="549"/>
    </location>
</feature>
<evidence type="ECO:0000256" key="5">
    <source>
        <dbReference type="ARBA" id="ARBA00022475"/>
    </source>
</evidence>
<dbReference type="GO" id="GO:0005543">
    <property type="term" value="F:phospholipid binding"/>
    <property type="evidence" value="ECO:0007669"/>
    <property type="project" value="TreeGrafter"/>
</dbReference>
<comment type="function">
    <text evidence="10">Plays a role in endocytosis and regulates internalization of plasma membrane proteins. Overexpression impairs internalization of SLC2A1/GLUT1 and TRPV4 and increases the levels of SLC2A1/GLUT1 and TRPV4 at the cell membrane. Inhibits the TRPV4 calcium channel activity.</text>
</comment>
<keyword evidence="18" id="KW-1185">Reference proteome</keyword>
<reference evidence="17" key="1">
    <citation type="submission" date="2022-08" db="UniProtKB">
        <authorList>
            <consortium name="EnsemblMetazoa"/>
        </authorList>
    </citation>
    <scope>IDENTIFICATION</scope>
    <source>
        <strain evidence="17">05x7-T-G4-1.051#20</strain>
    </source>
</reference>
<dbReference type="CDD" id="cd07655">
    <property type="entry name" value="F-BAR_PACSIN"/>
    <property type="match status" value="1"/>
</dbReference>
<dbReference type="AlphaFoldDB" id="A0A8W8NFN1"/>
<name>A0A8W8NFN1_MAGGI</name>
<comment type="subcellular location">
    <subcellularLocation>
        <location evidence="2">Cell membrane</location>
    </subcellularLocation>
    <subcellularLocation>
        <location evidence="3">Cytoplasm</location>
    </subcellularLocation>
    <subcellularLocation>
        <location evidence="1">Endomembrane system</location>
        <topology evidence="1">Peripheral membrane protein</topology>
    </subcellularLocation>
</comment>
<comment type="subunit">
    <text evidence="11">Homodimer. May form heterooligomers with other PACSINs. Interacts (via SH3 domain) with DNM1, SYNJ1 and WASL. Interacts with TRPV4.</text>
</comment>
<evidence type="ECO:0000256" key="8">
    <source>
        <dbReference type="ARBA" id="ARBA00023054"/>
    </source>
</evidence>
<feature type="compositionally biased region" description="Basic residues" evidence="14">
    <location>
        <begin position="411"/>
        <end position="423"/>
    </location>
</feature>
<evidence type="ECO:0000313" key="17">
    <source>
        <dbReference type="EnsemblMetazoa" id="G5087.8:cds"/>
    </source>
</evidence>
<dbReference type="Proteomes" id="UP000005408">
    <property type="component" value="Unassembled WGS sequence"/>
</dbReference>
<feature type="region of interest" description="Disordered" evidence="14">
    <location>
        <begin position="308"/>
        <end position="379"/>
    </location>
</feature>
<dbReference type="InterPro" id="IPR027267">
    <property type="entry name" value="AH/BAR_dom_sf"/>
</dbReference>
<protein>
    <recommendedName>
        <fullName evidence="19">Protein kinase C and casein kinase substrate in neurons protein 2</fullName>
    </recommendedName>
</protein>
<organism evidence="17 18">
    <name type="scientific">Magallana gigas</name>
    <name type="common">Pacific oyster</name>
    <name type="synonym">Crassostrea gigas</name>
    <dbReference type="NCBI Taxonomy" id="29159"/>
    <lineage>
        <taxon>Eukaryota</taxon>
        <taxon>Metazoa</taxon>
        <taxon>Spiralia</taxon>
        <taxon>Lophotrochozoa</taxon>
        <taxon>Mollusca</taxon>
        <taxon>Bivalvia</taxon>
        <taxon>Autobranchia</taxon>
        <taxon>Pteriomorphia</taxon>
        <taxon>Ostreida</taxon>
        <taxon>Ostreoidea</taxon>
        <taxon>Ostreidae</taxon>
        <taxon>Magallana</taxon>
    </lineage>
</organism>
<feature type="region of interest" description="Disordered" evidence="14">
    <location>
        <begin position="159"/>
        <end position="179"/>
    </location>
</feature>
<feature type="compositionally biased region" description="Basic and acidic residues" evidence="14">
    <location>
        <begin position="517"/>
        <end position="533"/>
    </location>
</feature>
<keyword evidence="4 12" id="KW-0728">SH3 domain</keyword>
<evidence type="ECO:0000256" key="13">
    <source>
        <dbReference type="PROSITE-ProRule" id="PRU01077"/>
    </source>
</evidence>
<dbReference type="FunFam" id="2.30.30.40:FF:000014">
    <property type="entry name" value="Kinase C and casein kinase substrate in neurons protein"/>
    <property type="match status" value="1"/>
</dbReference>
<keyword evidence="5" id="KW-1003">Cell membrane</keyword>
<dbReference type="SMART" id="SM00326">
    <property type="entry name" value="SH3"/>
    <property type="match status" value="1"/>
</dbReference>
<evidence type="ECO:0000259" key="15">
    <source>
        <dbReference type="PROSITE" id="PS50002"/>
    </source>
</evidence>
<dbReference type="SUPFAM" id="SSF50044">
    <property type="entry name" value="SH3-domain"/>
    <property type="match status" value="1"/>
</dbReference>
<dbReference type="PROSITE" id="PS50002">
    <property type="entry name" value="SH3"/>
    <property type="match status" value="1"/>
</dbReference>
<feature type="region of interest" description="Disordered" evidence="14">
    <location>
        <begin position="411"/>
        <end position="453"/>
    </location>
</feature>
<dbReference type="SUPFAM" id="SSF103657">
    <property type="entry name" value="BAR/IMD domain-like"/>
    <property type="match status" value="1"/>
</dbReference>
<dbReference type="Gene3D" id="1.20.1270.60">
    <property type="entry name" value="Arfaptin homology (AH) domain/BAR domain"/>
    <property type="match status" value="1"/>
</dbReference>
<dbReference type="PANTHER" id="PTHR23065:SF11">
    <property type="entry name" value="SYNDAPIN, ISOFORM C"/>
    <property type="match status" value="1"/>
</dbReference>
<keyword evidence="6" id="KW-0963">Cytoplasm</keyword>
<dbReference type="SMART" id="SM00055">
    <property type="entry name" value="FCH"/>
    <property type="match status" value="1"/>
</dbReference>
<dbReference type="PRINTS" id="PR00452">
    <property type="entry name" value="SH3DOMAIN"/>
</dbReference>
<dbReference type="GO" id="GO:0030100">
    <property type="term" value="P:regulation of endocytosis"/>
    <property type="evidence" value="ECO:0007669"/>
    <property type="project" value="TreeGrafter"/>
</dbReference>
<feature type="domain" description="F-BAR" evidence="16">
    <location>
        <begin position="8"/>
        <end position="278"/>
    </location>
</feature>
<proteinExistence type="predicted"/>
<evidence type="ECO:0000256" key="1">
    <source>
        <dbReference type="ARBA" id="ARBA00004184"/>
    </source>
</evidence>
<dbReference type="Gene3D" id="2.30.30.40">
    <property type="entry name" value="SH3 Domains"/>
    <property type="match status" value="1"/>
</dbReference>
<dbReference type="Pfam" id="PF14604">
    <property type="entry name" value="SH3_9"/>
    <property type="match status" value="1"/>
</dbReference>
<evidence type="ECO:0000256" key="7">
    <source>
        <dbReference type="ARBA" id="ARBA00022553"/>
    </source>
</evidence>
<dbReference type="GO" id="GO:0005886">
    <property type="term" value="C:plasma membrane"/>
    <property type="evidence" value="ECO:0007669"/>
    <property type="project" value="UniProtKB-SubCell"/>
</dbReference>
<evidence type="ECO:0000256" key="3">
    <source>
        <dbReference type="ARBA" id="ARBA00004496"/>
    </source>
</evidence>
<evidence type="ECO:0000256" key="4">
    <source>
        <dbReference type="ARBA" id="ARBA00022443"/>
    </source>
</evidence>
<accession>A0A8W8NFN1</accession>
<evidence type="ECO:0000256" key="9">
    <source>
        <dbReference type="ARBA" id="ARBA00023136"/>
    </source>
</evidence>
<dbReference type="FunFam" id="1.20.1270.60:FF:000009">
    <property type="entry name" value="Protein kinase C and casein kinase substrate in neurons 2"/>
    <property type="match status" value="1"/>
</dbReference>
<evidence type="ECO:0000256" key="12">
    <source>
        <dbReference type="PROSITE-ProRule" id="PRU00192"/>
    </source>
</evidence>
<feature type="compositionally biased region" description="Polar residues" evidence="14">
    <location>
        <begin position="335"/>
        <end position="352"/>
    </location>
</feature>
<evidence type="ECO:0008006" key="19">
    <source>
        <dbReference type="Google" id="ProtNLM"/>
    </source>
</evidence>
<dbReference type="PROSITE" id="PS51741">
    <property type="entry name" value="F_BAR"/>
    <property type="match status" value="1"/>
</dbReference>
<feature type="compositionally biased region" description="Polar residues" evidence="14">
    <location>
        <begin position="164"/>
        <end position="173"/>
    </location>
</feature>
<evidence type="ECO:0000259" key="16">
    <source>
        <dbReference type="PROSITE" id="PS51741"/>
    </source>
</evidence>
<evidence type="ECO:0000256" key="14">
    <source>
        <dbReference type="SAM" id="MobiDB-lite"/>
    </source>
</evidence>
<dbReference type="PANTHER" id="PTHR23065">
    <property type="entry name" value="PROLINE-SERINE-THREONINE PHOSPHATASE INTERACTING PROTEIN 1"/>
    <property type="match status" value="1"/>
</dbReference>
<evidence type="ECO:0000313" key="18">
    <source>
        <dbReference type="Proteomes" id="UP000005408"/>
    </source>
</evidence>
<feature type="compositionally biased region" description="Low complexity" evidence="14">
    <location>
        <begin position="353"/>
        <end position="379"/>
    </location>
</feature>
<feature type="compositionally biased region" description="Basic and acidic residues" evidence="14">
    <location>
        <begin position="424"/>
        <end position="443"/>
    </location>
</feature>
<keyword evidence="8 13" id="KW-0175">Coiled coil</keyword>
<dbReference type="InterPro" id="IPR001452">
    <property type="entry name" value="SH3_domain"/>
</dbReference>
<keyword evidence="7" id="KW-0597">Phosphoprotein</keyword>
<evidence type="ECO:0000256" key="11">
    <source>
        <dbReference type="ARBA" id="ARBA00064966"/>
    </source>
</evidence>
<evidence type="ECO:0000256" key="2">
    <source>
        <dbReference type="ARBA" id="ARBA00004236"/>
    </source>
</evidence>
<dbReference type="InterPro" id="IPR036028">
    <property type="entry name" value="SH3-like_dom_sf"/>
</dbReference>
<dbReference type="InterPro" id="IPR001060">
    <property type="entry name" value="FCH_dom"/>
</dbReference>
<feature type="domain" description="SH3" evidence="15">
    <location>
        <begin position="565"/>
        <end position="623"/>
    </location>
</feature>
<keyword evidence="9" id="KW-0472">Membrane</keyword>
<dbReference type="GO" id="GO:0007010">
    <property type="term" value="P:cytoskeleton organization"/>
    <property type="evidence" value="ECO:0007669"/>
    <property type="project" value="TreeGrafter"/>
</dbReference>
<dbReference type="GO" id="GO:0097320">
    <property type="term" value="P:plasma membrane tubulation"/>
    <property type="evidence" value="ECO:0007669"/>
    <property type="project" value="TreeGrafter"/>
</dbReference>
<dbReference type="EnsemblMetazoa" id="G5087.8">
    <property type="protein sequence ID" value="G5087.8:cds"/>
    <property type="gene ID" value="G5087"/>
</dbReference>
<feature type="region of interest" description="Disordered" evidence="14">
    <location>
        <begin position="465"/>
        <end position="568"/>
    </location>
</feature>
<evidence type="ECO:0000256" key="10">
    <source>
        <dbReference type="ARBA" id="ARBA00055545"/>
    </source>
</evidence>
<dbReference type="InterPro" id="IPR031160">
    <property type="entry name" value="F_BAR_dom"/>
</dbReference>
<dbReference type="Pfam" id="PF00611">
    <property type="entry name" value="FCH"/>
    <property type="match status" value="1"/>
</dbReference>
<sequence length="623" mass="71303">MSLNEELVQATNDSFWEIGKYSRTVKRIDNGKALCDSLRQLIQQRSEIETSYAKNLSSWSKKWNEFLDKGNEYGTIQGGWRGMLQEADSLADLHNLVADNLMTKDYPSIKAWQKENYHKSMMHFKETKELEEGFKKAQKPWEKKYTKLMQAKKEYHAACRSEKSTANQENNARGDSAVSPDQLKKIQEKLKKCQADVEATRDKYEASLNDLNSYNAKYIEDMNEVFQKCQDFEKSRIEFFKKTMFEIHQHLDLSVEPRFSQVYTSLHSTIGQIDSDKDLRWWSTNHGNDMPMNWPTFEEYSPELQNISKKKDSGIGGGSDGITITSIRHKPDGFDQQQSSPLNTHRQTSNNESQRSSSGSIQQQQQQQQQQQSSTLSVQSPLNSVWRIVAFTLRNLHDNFIRKISFDGFSLRKKSKDKSSKRKTLIEKESNAGESEEVKRNSDPSRLQQPPDSARLAQMNTEVSQADIVRHQPGGENYVRSPSYDESLNPFGDDDEDVGGGRKSNNTAESHVYQAIDEAREGHNKEPERKVEAAPEEEDNNPFAEDADETPSPSQEDSPRQMNGKEGVPVRALYDYTVTEEDELPLKAGDVFVKLSEEDELGWCKGYKDGREGLYPANYVEPV</sequence>
<evidence type="ECO:0000256" key="6">
    <source>
        <dbReference type="ARBA" id="ARBA00022490"/>
    </source>
</evidence>
<dbReference type="GO" id="GO:0005768">
    <property type="term" value="C:endosome"/>
    <property type="evidence" value="ECO:0007669"/>
    <property type="project" value="TreeGrafter"/>
</dbReference>